<dbReference type="Proteomes" id="UP000000724">
    <property type="component" value="Contig Pc00c22"/>
</dbReference>
<dbReference type="AlphaFoldDB" id="B6HT63"/>
<name>B6HT63_PENRW</name>
<sequence length="157" mass="18181">MTKQGPSHLHMYLDMITRKFLRTTRFPRSPAFIPPHFGDTPTTLSTMVPSKHDPTMDAGRYAADRREKPLDEDGFKKWGFVIYRCTYQNNTDRQNFMDHFVSAAPGYLEFYNGLDLLDTFTPTVLEDPSFEGATVDDWEAYYVRPPEIVHTVSYKGE</sequence>
<dbReference type="EMBL" id="AM920437">
    <property type="protein sequence ID" value="CAP98623.1"/>
    <property type="molecule type" value="Genomic_DNA"/>
</dbReference>
<accession>B6HT63</accession>
<dbReference type="GeneID" id="8310838"/>
<dbReference type="OrthoDB" id="4424523at2759"/>
<dbReference type="BioCyc" id="PCHR:PC22G13350-MONOMER"/>
<dbReference type="KEGG" id="pcs:N7525_005031"/>
<organism evidence="1 2">
    <name type="scientific">Penicillium rubens (strain ATCC 28089 / DSM 1075 / NRRL 1951 / Wisconsin 54-1255)</name>
    <name type="common">Penicillium chrysogenum</name>
    <dbReference type="NCBI Taxonomy" id="500485"/>
    <lineage>
        <taxon>Eukaryota</taxon>
        <taxon>Fungi</taxon>
        <taxon>Dikarya</taxon>
        <taxon>Ascomycota</taxon>
        <taxon>Pezizomycotina</taxon>
        <taxon>Eurotiomycetes</taxon>
        <taxon>Eurotiomycetidae</taxon>
        <taxon>Eurotiales</taxon>
        <taxon>Aspergillaceae</taxon>
        <taxon>Penicillium</taxon>
        <taxon>Penicillium chrysogenum species complex</taxon>
    </lineage>
</organism>
<dbReference type="OMA" id="APGYLEF"/>
<dbReference type="VEuPathDB" id="FungiDB:PCH_Pc22g13350"/>
<evidence type="ECO:0000313" key="2">
    <source>
        <dbReference type="Proteomes" id="UP000000724"/>
    </source>
</evidence>
<dbReference type="HOGENOM" id="CLU_1678506_0_0_1"/>
<evidence type="ECO:0000313" key="1">
    <source>
        <dbReference type="EMBL" id="CAP98623.1"/>
    </source>
</evidence>
<proteinExistence type="predicted"/>
<gene>
    <name evidence="1" type="ORF">Pc22g13350</name>
    <name evidence="1" type="ORF">PCH_Pc22g13350</name>
</gene>
<keyword evidence="2" id="KW-1185">Reference proteome</keyword>
<reference evidence="1 2" key="1">
    <citation type="journal article" date="2008" name="Nat. Biotechnol.">
        <title>Genome sequencing and analysis of the filamentous fungus Penicillium chrysogenum.</title>
        <authorList>
            <person name="van den Berg M.A."/>
            <person name="Albang R."/>
            <person name="Albermann K."/>
            <person name="Badger J.H."/>
            <person name="Daran J.-M."/>
            <person name="Driessen A.J.M."/>
            <person name="Garcia-Estrada C."/>
            <person name="Fedorova N.D."/>
            <person name="Harris D.M."/>
            <person name="Heijne W.H.M."/>
            <person name="Joardar V.S."/>
            <person name="Kiel J.A.K.W."/>
            <person name="Kovalchuk A."/>
            <person name="Martin J.F."/>
            <person name="Nierman W.C."/>
            <person name="Nijland J.G."/>
            <person name="Pronk J.T."/>
            <person name="Roubos J.A."/>
            <person name="van der Klei I.J."/>
            <person name="van Peij N.N.M.E."/>
            <person name="Veenhuis M."/>
            <person name="von Doehren H."/>
            <person name="Wagner C."/>
            <person name="Wortman J.R."/>
            <person name="Bovenberg R.A.L."/>
        </authorList>
    </citation>
    <scope>NUCLEOTIDE SEQUENCE [LARGE SCALE GENOMIC DNA]</scope>
    <source>
        <strain evidence="2">ATCC 28089 / DSM 1075 / NRRL 1951 / Wisconsin 54-1255</strain>
    </source>
</reference>
<protein>
    <submittedName>
        <fullName evidence="1">Pc22g13350 protein</fullName>
    </submittedName>
</protein>